<sequence length="404" mass="46006">MSSDSLLAATDEAYRTLDHILTSTILCIAVSGGDSKSESLRWWDEATRGAIDLGLGREDEPCRASESFCSAPFCPCKYRYSHEDLPLAFLEVKEERRRVFWLLYCLDRHLSLSHNRPLRILDSSCQVYVPLDDEIWERLDEFPSCAISGRTTQLPTTITGATFFTFFLPLMVILGNIIHDHHTKQHPYLGITYGSQGIAIIEDMITTCETSVLELATEVEVHEVSLRPWNLASHKLRLVIAYSKHILHVFHVLLHGKWDALSMLDDEDGWISTLAFSKCASHAVAASDAVMKILELDPELTFIPYLFGIYLLQGSFILLLFADRMPQLGTNESVEQACEVIIRAHEVSIVTLSTEFQRNFRRVLRSTLYSVRGISFEEWEERKIARRSILSLYRWTNGARGLCI</sequence>
<protein>
    <submittedName>
        <fullName evidence="1">C6 transcription factor</fullName>
    </submittedName>
</protein>
<gene>
    <name evidence="1" type="ORF">CTRU02_205214</name>
</gene>
<evidence type="ECO:0000313" key="2">
    <source>
        <dbReference type="Proteomes" id="UP000805649"/>
    </source>
</evidence>
<keyword evidence="2" id="KW-1185">Reference proteome</keyword>
<dbReference type="EMBL" id="VUJX02000003">
    <property type="protein sequence ID" value="KAL0938604.1"/>
    <property type="molecule type" value="Genomic_DNA"/>
</dbReference>
<accession>A0ACC3Z3F9</accession>
<organism evidence="1 2">
    <name type="scientific">Colletotrichum truncatum</name>
    <name type="common">Anthracnose fungus</name>
    <name type="synonym">Colletotrichum capsici</name>
    <dbReference type="NCBI Taxonomy" id="5467"/>
    <lineage>
        <taxon>Eukaryota</taxon>
        <taxon>Fungi</taxon>
        <taxon>Dikarya</taxon>
        <taxon>Ascomycota</taxon>
        <taxon>Pezizomycotina</taxon>
        <taxon>Sordariomycetes</taxon>
        <taxon>Hypocreomycetidae</taxon>
        <taxon>Glomerellales</taxon>
        <taxon>Glomerellaceae</taxon>
        <taxon>Colletotrichum</taxon>
        <taxon>Colletotrichum truncatum species complex</taxon>
    </lineage>
</organism>
<dbReference type="Proteomes" id="UP000805649">
    <property type="component" value="Unassembled WGS sequence"/>
</dbReference>
<proteinExistence type="predicted"/>
<name>A0ACC3Z3F9_COLTU</name>
<evidence type="ECO:0000313" key="1">
    <source>
        <dbReference type="EMBL" id="KAL0938604.1"/>
    </source>
</evidence>
<reference evidence="1 2" key="1">
    <citation type="journal article" date="2020" name="Phytopathology">
        <title>Genome Sequence Resources of Colletotrichum truncatum, C. plurivorum, C. musicola, and C. sojae: Four Species Pathogenic to Soybean (Glycine max).</title>
        <authorList>
            <person name="Rogerio F."/>
            <person name="Boufleur T.R."/>
            <person name="Ciampi-Guillardi M."/>
            <person name="Sukno S.A."/>
            <person name="Thon M.R."/>
            <person name="Massola Junior N.S."/>
            <person name="Baroncelli R."/>
        </authorList>
    </citation>
    <scope>NUCLEOTIDE SEQUENCE [LARGE SCALE GENOMIC DNA]</scope>
    <source>
        <strain evidence="1 2">CMES1059</strain>
    </source>
</reference>
<comment type="caution">
    <text evidence="1">The sequence shown here is derived from an EMBL/GenBank/DDBJ whole genome shotgun (WGS) entry which is preliminary data.</text>
</comment>